<protein>
    <submittedName>
        <fullName evidence="8">NADH-quinone oxidoreductase subunit L</fullName>
    </submittedName>
</protein>
<feature type="transmembrane region" description="Helical" evidence="6">
    <location>
        <begin position="263"/>
        <end position="281"/>
    </location>
</feature>
<feature type="transmembrane region" description="Helical" evidence="6">
    <location>
        <begin position="31"/>
        <end position="53"/>
    </location>
</feature>
<dbReference type="GO" id="GO:0042773">
    <property type="term" value="P:ATP synthesis coupled electron transport"/>
    <property type="evidence" value="ECO:0007669"/>
    <property type="project" value="InterPro"/>
</dbReference>
<feature type="transmembrane region" description="Helical" evidence="6">
    <location>
        <begin position="232"/>
        <end position="251"/>
    </location>
</feature>
<evidence type="ECO:0000256" key="4">
    <source>
        <dbReference type="ARBA" id="ARBA00023136"/>
    </source>
</evidence>
<comment type="caution">
    <text evidence="8">The sequence shown here is derived from an EMBL/GenBank/DDBJ whole genome shotgun (WGS) entry which is preliminary data.</text>
</comment>
<dbReference type="AlphaFoldDB" id="A0A3N3ZN80"/>
<evidence type="ECO:0000256" key="1">
    <source>
        <dbReference type="ARBA" id="ARBA00004127"/>
    </source>
</evidence>
<dbReference type="Pfam" id="PF00361">
    <property type="entry name" value="Proton_antipo_M"/>
    <property type="match status" value="1"/>
</dbReference>
<evidence type="ECO:0000256" key="3">
    <source>
        <dbReference type="ARBA" id="ARBA00022989"/>
    </source>
</evidence>
<dbReference type="PANTHER" id="PTHR42829:SF2">
    <property type="entry name" value="NADH-UBIQUINONE OXIDOREDUCTASE CHAIN 5"/>
    <property type="match status" value="1"/>
</dbReference>
<evidence type="ECO:0000313" key="8">
    <source>
        <dbReference type="EMBL" id="ROZ62285.1"/>
    </source>
</evidence>
<dbReference type="InterPro" id="IPR003945">
    <property type="entry name" value="NU5C-like"/>
</dbReference>
<dbReference type="GO" id="GO:0003954">
    <property type="term" value="F:NADH dehydrogenase activity"/>
    <property type="evidence" value="ECO:0007669"/>
    <property type="project" value="TreeGrafter"/>
</dbReference>
<dbReference type="InterPro" id="IPR001750">
    <property type="entry name" value="ND/Mrp_TM"/>
</dbReference>
<dbReference type="OrthoDB" id="9811798at2"/>
<evidence type="ECO:0000259" key="7">
    <source>
        <dbReference type="Pfam" id="PF00361"/>
    </source>
</evidence>
<feature type="transmembrane region" description="Helical" evidence="6">
    <location>
        <begin position="474"/>
        <end position="493"/>
    </location>
</feature>
<feature type="transmembrane region" description="Helical" evidence="6">
    <location>
        <begin position="198"/>
        <end position="220"/>
    </location>
</feature>
<dbReference type="EMBL" id="RKMF01000013">
    <property type="protein sequence ID" value="ROZ62285.1"/>
    <property type="molecule type" value="Genomic_DNA"/>
</dbReference>
<feature type="transmembrane region" description="Helical" evidence="6">
    <location>
        <begin position="128"/>
        <end position="146"/>
    </location>
</feature>
<proteinExistence type="predicted"/>
<feature type="transmembrane region" description="Helical" evidence="6">
    <location>
        <begin position="615"/>
        <end position="636"/>
    </location>
</feature>
<reference evidence="8 9" key="1">
    <citation type="submission" date="2018-10" db="EMBL/GenBank/DDBJ databases">
        <title>Kocuria sp. M5W7-7, whole genome shotgun sequence.</title>
        <authorList>
            <person name="Tuo L."/>
        </authorList>
    </citation>
    <scope>NUCLEOTIDE SEQUENCE [LARGE SCALE GENOMIC DNA]</scope>
    <source>
        <strain evidence="8 9">M5W7-7</strain>
    </source>
</reference>
<feature type="transmembrane region" description="Helical" evidence="6">
    <location>
        <begin position="104"/>
        <end position="122"/>
    </location>
</feature>
<feature type="transmembrane region" description="Helical" evidence="6">
    <location>
        <begin position="433"/>
        <end position="454"/>
    </location>
</feature>
<dbReference type="GO" id="GO:0016020">
    <property type="term" value="C:membrane"/>
    <property type="evidence" value="ECO:0007669"/>
    <property type="project" value="UniProtKB-SubCell"/>
</dbReference>
<dbReference type="RefSeq" id="WP_123825770.1">
    <property type="nucleotide sequence ID" value="NZ_RKMF01000013.1"/>
</dbReference>
<feature type="transmembrane region" description="Helical" evidence="6">
    <location>
        <begin position="73"/>
        <end position="92"/>
    </location>
</feature>
<name>A0A3N3ZN80_9MICC</name>
<feature type="transmembrane region" description="Helical" evidence="6">
    <location>
        <begin position="6"/>
        <end position="24"/>
    </location>
</feature>
<feature type="transmembrane region" description="Helical" evidence="6">
    <location>
        <begin position="288"/>
        <end position="310"/>
    </location>
</feature>
<keyword evidence="9" id="KW-1185">Reference proteome</keyword>
<dbReference type="GO" id="GO:0015990">
    <property type="term" value="P:electron transport coupled proton transport"/>
    <property type="evidence" value="ECO:0007669"/>
    <property type="project" value="TreeGrafter"/>
</dbReference>
<evidence type="ECO:0000256" key="2">
    <source>
        <dbReference type="ARBA" id="ARBA00022692"/>
    </source>
</evidence>
<evidence type="ECO:0000313" key="9">
    <source>
        <dbReference type="Proteomes" id="UP000270616"/>
    </source>
</evidence>
<comment type="subcellular location">
    <subcellularLocation>
        <location evidence="1">Endomembrane system</location>
        <topology evidence="1">Multi-pass membrane protein</topology>
    </subcellularLocation>
    <subcellularLocation>
        <location evidence="5">Membrane</location>
        <topology evidence="5">Multi-pass membrane protein</topology>
    </subcellularLocation>
</comment>
<evidence type="ECO:0000256" key="5">
    <source>
        <dbReference type="RuleBase" id="RU000320"/>
    </source>
</evidence>
<organism evidence="8 9">
    <name type="scientific">Kocuria soli</name>
    <dbReference type="NCBI Taxonomy" id="2485125"/>
    <lineage>
        <taxon>Bacteria</taxon>
        <taxon>Bacillati</taxon>
        <taxon>Actinomycetota</taxon>
        <taxon>Actinomycetes</taxon>
        <taxon>Micrococcales</taxon>
        <taxon>Micrococcaceae</taxon>
        <taxon>Kocuria</taxon>
    </lineage>
</organism>
<keyword evidence="2 5" id="KW-0812">Transmembrane</keyword>
<gene>
    <name evidence="8" type="ORF">EDL96_10175</name>
</gene>
<feature type="transmembrane region" description="Helical" evidence="6">
    <location>
        <begin position="354"/>
        <end position="376"/>
    </location>
</feature>
<keyword evidence="3 6" id="KW-1133">Transmembrane helix</keyword>
<dbReference type="GO" id="GO:0012505">
    <property type="term" value="C:endomembrane system"/>
    <property type="evidence" value="ECO:0007669"/>
    <property type="project" value="UniProtKB-SubCell"/>
</dbReference>
<accession>A0A3N3ZN80</accession>
<dbReference type="PANTHER" id="PTHR42829">
    <property type="entry name" value="NADH-UBIQUINONE OXIDOREDUCTASE CHAIN 5"/>
    <property type="match status" value="1"/>
</dbReference>
<keyword evidence="4 6" id="KW-0472">Membrane</keyword>
<feature type="transmembrane region" description="Helical" evidence="6">
    <location>
        <begin position="391"/>
        <end position="412"/>
    </location>
</feature>
<feature type="domain" description="NADH:quinone oxidoreductase/Mrp antiporter transmembrane" evidence="7">
    <location>
        <begin position="122"/>
        <end position="400"/>
    </location>
</feature>
<sequence length="637" mass="63966">MTGGQAALLAMVVLPAVVGAGLSLSRRAEAASAPIAVATAVLTTALGVVAALARPTLAVPFVAGAEFALEVDALAALIVPMVTTVTLLVLVFAAGNIRSSRARFHGLMLVFAAAALTTAAAASLPALLFAWEIMGATSYALIGFWWREPHRVSAGLTAFITTRTADLGLYVAAGAALAGGAGMALADLPDAAAPWRDVLAAGILVAALGKAAQLPFSFWLSGAMNGPSPVSALLHSAAMVAMGGYLLLRMQPLLAATGWAGPAAAWIGVVTAVLLGAVALAQRELKQLLAASTVAQMGFVVLAAGVGAVSGGTAHLVAHAATKALLFLAAGAWLSALGTEKLHRLRGVARRWRLVGVTATVGALALAGIAPLSLWATKDAVLAGALEASPWLYAAGLLAAALSAAYAGKALWTVWRRGVPVQAQQGGTGKVGVLEQAPLVVLAVGAAVLGVLALPPLGPVLAEALGGHGGVSPLGLLVSAGLALAVLLALLHWRAPEPGWALHWLGLEAAAHAVVVRPAFTVAHALARFDDHVLDRAVHAVAGAVPRIARAAAQVDDRVLDPGIETTAAAAEATGRAAAQIDDAGIDATVEGVAARIRRLGQLARAPQTGAIHQYLFQAVAVLAIGVAAYSVYAVMG</sequence>
<feature type="transmembrane region" description="Helical" evidence="6">
    <location>
        <begin position="316"/>
        <end position="334"/>
    </location>
</feature>
<dbReference type="Gene3D" id="1.20.5.2700">
    <property type="match status" value="2"/>
</dbReference>
<evidence type="ECO:0000256" key="6">
    <source>
        <dbReference type="SAM" id="Phobius"/>
    </source>
</evidence>
<dbReference type="Proteomes" id="UP000270616">
    <property type="component" value="Unassembled WGS sequence"/>
</dbReference>
<dbReference type="PRINTS" id="PR01434">
    <property type="entry name" value="NADHDHGNASE5"/>
</dbReference>
<feature type="transmembrane region" description="Helical" evidence="6">
    <location>
        <begin position="167"/>
        <end position="186"/>
    </location>
</feature>
<dbReference type="GO" id="GO:0008137">
    <property type="term" value="F:NADH dehydrogenase (ubiquinone) activity"/>
    <property type="evidence" value="ECO:0007669"/>
    <property type="project" value="InterPro"/>
</dbReference>